<evidence type="ECO:0000313" key="3">
    <source>
        <dbReference type="Proteomes" id="UP000299102"/>
    </source>
</evidence>
<feature type="region of interest" description="Disordered" evidence="1">
    <location>
        <begin position="57"/>
        <end position="82"/>
    </location>
</feature>
<keyword evidence="3" id="KW-1185">Reference proteome</keyword>
<dbReference type="EMBL" id="BGZK01000046">
    <property type="protein sequence ID" value="GBP11519.1"/>
    <property type="molecule type" value="Genomic_DNA"/>
</dbReference>
<evidence type="ECO:0000256" key="1">
    <source>
        <dbReference type="SAM" id="MobiDB-lite"/>
    </source>
</evidence>
<dbReference type="Proteomes" id="UP000299102">
    <property type="component" value="Unassembled WGS sequence"/>
</dbReference>
<organism evidence="2 3">
    <name type="scientific">Eumeta variegata</name>
    <name type="common">Bagworm moth</name>
    <name type="synonym">Eumeta japonica</name>
    <dbReference type="NCBI Taxonomy" id="151549"/>
    <lineage>
        <taxon>Eukaryota</taxon>
        <taxon>Metazoa</taxon>
        <taxon>Ecdysozoa</taxon>
        <taxon>Arthropoda</taxon>
        <taxon>Hexapoda</taxon>
        <taxon>Insecta</taxon>
        <taxon>Pterygota</taxon>
        <taxon>Neoptera</taxon>
        <taxon>Endopterygota</taxon>
        <taxon>Lepidoptera</taxon>
        <taxon>Glossata</taxon>
        <taxon>Ditrysia</taxon>
        <taxon>Tineoidea</taxon>
        <taxon>Psychidae</taxon>
        <taxon>Oiketicinae</taxon>
        <taxon>Eumeta</taxon>
    </lineage>
</organism>
<dbReference type="AlphaFoldDB" id="A0A4C1TAJ1"/>
<gene>
    <name evidence="2" type="ORF">EVAR_93000_1</name>
</gene>
<proteinExistence type="predicted"/>
<accession>A0A4C1TAJ1</accession>
<protein>
    <submittedName>
        <fullName evidence="2">Uncharacterized protein</fullName>
    </submittedName>
</protein>
<sequence length="113" mass="13165">MLGEVVSGPTRRVWKPFKRPSERADIKLMAEFASGEELGWRRGHWRLCAWGRRRRAAAATSSTRKPLRPPATQRLPSPIPAPACWARPTEPARAQEFQKFYHLNLYMKFRFQC</sequence>
<name>A0A4C1TAJ1_EUMVA</name>
<reference evidence="2 3" key="1">
    <citation type="journal article" date="2019" name="Commun. Biol.">
        <title>The bagworm genome reveals a unique fibroin gene that provides high tensile strength.</title>
        <authorList>
            <person name="Kono N."/>
            <person name="Nakamura H."/>
            <person name="Ohtoshi R."/>
            <person name="Tomita M."/>
            <person name="Numata K."/>
            <person name="Arakawa K."/>
        </authorList>
    </citation>
    <scope>NUCLEOTIDE SEQUENCE [LARGE SCALE GENOMIC DNA]</scope>
</reference>
<evidence type="ECO:0000313" key="2">
    <source>
        <dbReference type="EMBL" id="GBP11519.1"/>
    </source>
</evidence>
<comment type="caution">
    <text evidence="2">The sequence shown here is derived from an EMBL/GenBank/DDBJ whole genome shotgun (WGS) entry which is preliminary data.</text>
</comment>